<reference evidence="1" key="2">
    <citation type="submission" date="2021-01" db="EMBL/GenBank/DDBJ databases">
        <authorList>
            <person name="Schikora-Tamarit M.A."/>
        </authorList>
    </citation>
    <scope>NUCLEOTIDE SEQUENCE</scope>
    <source>
        <strain evidence="1">CBS6075</strain>
    </source>
</reference>
<evidence type="ECO:0000313" key="1">
    <source>
        <dbReference type="EMBL" id="KAH3670679.1"/>
    </source>
</evidence>
<sequence length="211" mass="23371">MDAISGQNPHSFRHVAAQVVCELLLDLVDRVGRLDHLLGESRVAVVRCTPLVHLVHSFLWVVNHGLVAGLVDQPEVFVGDETADLYDMVVLEVESGHFTVDPDDGQQMVVFAVDGLQRFELRHGRRFGLEDSAETEHRFAESGAVRSCKGECPETCSEHIFLENYLVGLLGVGGAEKLYRKVAIFNTLYRAVAIPTQATHPLSFRPPAQTR</sequence>
<dbReference type="GeneID" id="70233162"/>
<evidence type="ECO:0000313" key="2">
    <source>
        <dbReference type="Proteomes" id="UP000769157"/>
    </source>
</evidence>
<organism evidence="1 2">
    <name type="scientific">Ogataea philodendri</name>
    <dbReference type="NCBI Taxonomy" id="1378263"/>
    <lineage>
        <taxon>Eukaryota</taxon>
        <taxon>Fungi</taxon>
        <taxon>Dikarya</taxon>
        <taxon>Ascomycota</taxon>
        <taxon>Saccharomycotina</taxon>
        <taxon>Pichiomycetes</taxon>
        <taxon>Pichiales</taxon>
        <taxon>Pichiaceae</taxon>
        <taxon>Ogataea</taxon>
    </lineage>
</organism>
<accession>A0A9P8PG74</accession>
<keyword evidence="2" id="KW-1185">Reference proteome</keyword>
<dbReference type="Proteomes" id="UP000769157">
    <property type="component" value="Unassembled WGS sequence"/>
</dbReference>
<reference evidence="1" key="1">
    <citation type="journal article" date="2021" name="Open Biol.">
        <title>Shared evolutionary footprints suggest mitochondrial oxidative damage underlies multiple complex I losses in fungi.</title>
        <authorList>
            <person name="Schikora-Tamarit M.A."/>
            <person name="Marcet-Houben M."/>
            <person name="Nosek J."/>
            <person name="Gabaldon T."/>
        </authorList>
    </citation>
    <scope>NUCLEOTIDE SEQUENCE</scope>
    <source>
        <strain evidence="1">CBS6075</strain>
    </source>
</reference>
<name>A0A9P8PG74_9ASCO</name>
<proteinExistence type="predicted"/>
<protein>
    <submittedName>
        <fullName evidence="1">Uncharacterized protein</fullName>
    </submittedName>
</protein>
<dbReference type="AlphaFoldDB" id="A0A9P8PG74"/>
<gene>
    <name evidence="1" type="ORF">OGAPHI_001194</name>
</gene>
<comment type="caution">
    <text evidence="1">The sequence shown here is derived from an EMBL/GenBank/DDBJ whole genome shotgun (WGS) entry which is preliminary data.</text>
</comment>
<dbReference type="EMBL" id="JAEUBE010000087">
    <property type="protein sequence ID" value="KAH3670679.1"/>
    <property type="molecule type" value="Genomic_DNA"/>
</dbReference>
<dbReference type="RefSeq" id="XP_046064104.1">
    <property type="nucleotide sequence ID" value="XM_046201929.1"/>
</dbReference>